<dbReference type="AlphaFoldDB" id="A0AA96RD65"/>
<evidence type="ECO:0000313" key="2">
    <source>
        <dbReference type="EMBL" id="WNQ09086.1"/>
    </source>
</evidence>
<proteinExistence type="predicted"/>
<evidence type="ECO:0000256" key="1">
    <source>
        <dbReference type="SAM" id="MobiDB-lite"/>
    </source>
</evidence>
<sequence>MSDFFNDTTNTAAGINTPPDHQDQAVTDPVADAVAEIIDNLTAAFTGVENEEDQKL</sequence>
<name>A0AA96RD65_9BACL</name>
<gene>
    <name evidence="2" type="ORF">MJA45_15675</name>
</gene>
<dbReference type="Proteomes" id="UP001305702">
    <property type="component" value="Chromosome"/>
</dbReference>
<evidence type="ECO:0000313" key="3">
    <source>
        <dbReference type="Proteomes" id="UP001305702"/>
    </source>
</evidence>
<organism evidence="2 3">
    <name type="scientific">Paenibacillus aurantius</name>
    <dbReference type="NCBI Taxonomy" id="2918900"/>
    <lineage>
        <taxon>Bacteria</taxon>
        <taxon>Bacillati</taxon>
        <taxon>Bacillota</taxon>
        <taxon>Bacilli</taxon>
        <taxon>Bacillales</taxon>
        <taxon>Paenibacillaceae</taxon>
        <taxon>Paenibacillus</taxon>
    </lineage>
</organism>
<reference evidence="2 3" key="1">
    <citation type="submission" date="2022-02" db="EMBL/GenBank/DDBJ databases">
        <title>Paenibacillus sp. MBLB1776 Whole Genome Shotgun Sequencing.</title>
        <authorList>
            <person name="Hwang C.Y."/>
            <person name="Cho E.-S."/>
            <person name="Seo M.-J."/>
        </authorList>
    </citation>
    <scope>NUCLEOTIDE SEQUENCE [LARGE SCALE GENOMIC DNA]</scope>
    <source>
        <strain evidence="2 3">MBLB1776</strain>
    </source>
</reference>
<dbReference type="RefSeq" id="WP_315602853.1">
    <property type="nucleotide sequence ID" value="NZ_CP130318.1"/>
</dbReference>
<accession>A0AA96RD65</accession>
<protein>
    <submittedName>
        <fullName evidence="2">Uncharacterized protein</fullName>
    </submittedName>
</protein>
<feature type="region of interest" description="Disordered" evidence="1">
    <location>
        <begin position="1"/>
        <end position="26"/>
    </location>
</feature>
<keyword evidence="3" id="KW-1185">Reference proteome</keyword>
<feature type="compositionally biased region" description="Polar residues" evidence="1">
    <location>
        <begin position="1"/>
        <end position="14"/>
    </location>
</feature>
<dbReference type="KEGG" id="paun:MJA45_15675"/>
<dbReference type="EMBL" id="CP130318">
    <property type="protein sequence ID" value="WNQ09086.1"/>
    <property type="molecule type" value="Genomic_DNA"/>
</dbReference>